<dbReference type="Gene3D" id="1.10.10.60">
    <property type="entry name" value="Homeodomain-like"/>
    <property type="match status" value="2"/>
</dbReference>
<gene>
    <name evidence="5" type="ORF">R3Q59_06565</name>
</gene>
<evidence type="ECO:0000256" key="3">
    <source>
        <dbReference type="SAM" id="MobiDB-lite"/>
    </source>
</evidence>
<evidence type="ECO:0000259" key="4">
    <source>
        <dbReference type="PROSITE" id="PS50977"/>
    </source>
</evidence>
<dbReference type="SUPFAM" id="SSF46689">
    <property type="entry name" value="Homeodomain-like"/>
    <property type="match status" value="2"/>
</dbReference>
<evidence type="ECO:0000256" key="2">
    <source>
        <dbReference type="PROSITE-ProRule" id="PRU00335"/>
    </source>
</evidence>
<dbReference type="PRINTS" id="PR00455">
    <property type="entry name" value="HTHTETR"/>
</dbReference>
<feature type="DNA-binding region" description="H-T-H motif" evidence="2">
    <location>
        <begin position="36"/>
        <end position="55"/>
    </location>
</feature>
<dbReference type="InterPro" id="IPR050109">
    <property type="entry name" value="HTH-type_TetR-like_transc_reg"/>
</dbReference>
<feature type="compositionally biased region" description="Polar residues" evidence="3">
    <location>
        <begin position="188"/>
        <end position="203"/>
    </location>
</feature>
<protein>
    <submittedName>
        <fullName evidence="5">TetR/AcrR family transcriptional regulator</fullName>
    </submittedName>
</protein>
<dbReference type="RefSeq" id="WP_317567799.1">
    <property type="nucleotide sequence ID" value="NZ_JAWLKA010000003.1"/>
</dbReference>
<dbReference type="Pfam" id="PF00440">
    <property type="entry name" value="TetR_N"/>
    <property type="match status" value="2"/>
</dbReference>
<name>A0ABU4C9D8_RHOJO</name>
<evidence type="ECO:0000313" key="6">
    <source>
        <dbReference type="Proteomes" id="UP001185737"/>
    </source>
</evidence>
<dbReference type="Gene3D" id="1.10.357.10">
    <property type="entry name" value="Tetracycline Repressor, domain 2"/>
    <property type="match status" value="2"/>
</dbReference>
<dbReference type="PANTHER" id="PTHR30055">
    <property type="entry name" value="HTH-TYPE TRANSCRIPTIONAL REGULATOR RUTR"/>
    <property type="match status" value="1"/>
</dbReference>
<feature type="domain" description="HTH tetR-type" evidence="4">
    <location>
        <begin position="13"/>
        <end position="73"/>
    </location>
</feature>
<feature type="region of interest" description="Disordered" evidence="3">
    <location>
        <begin position="188"/>
        <end position="210"/>
    </location>
</feature>
<keyword evidence="1 2" id="KW-0238">DNA-binding</keyword>
<accession>A0ABU4C9D8</accession>
<proteinExistence type="predicted"/>
<dbReference type="PANTHER" id="PTHR30055:SF237">
    <property type="entry name" value="TRANSCRIPTIONAL REPRESSOR MCE3R"/>
    <property type="match status" value="1"/>
</dbReference>
<organism evidence="5 6">
    <name type="scientific">Rhodococcus jostii</name>
    <dbReference type="NCBI Taxonomy" id="132919"/>
    <lineage>
        <taxon>Bacteria</taxon>
        <taxon>Bacillati</taxon>
        <taxon>Actinomycetota</taxon>
        <taxon>Actinomycetes</taxon>
        <taxon>Mycobacteriales</taxon>
        <taxon>Nocardiaceae</taxon>
        <taxon>Rhodococcus</taxon>
    </lineage>
</organism>
<dbReference type="InterPro" id="IPR001647">
    <property type="entry name" value="HTH_TetR"/>
</dbReference>
<dbReference type="EMBL" id="JAWLKA010000003">
    <property type="protein sequence ID" value="MDV6280159.1"/>
    <property type="molecule type" value="Genomic_DNA"/>
</dbReference>
<feature type="DNA-binding region" description="H-T-H motif" evidence="2">
    <location>
        <begin position="234"/>
        <end position="253"/>
    </location>
</feature>
<dbReference type="Proteomes" id="UP001185737">
    <property type="component" value="Unassembled WGS sequence"/>
</dbReference>
<reference evidence="5 6" key="1">
    <citation type="submission" date="2023-10" db="EMBL/GenBank/DDBJ databases">
        <title>Development of a sustainable strategy for remediation of hydrocarbon-contaminated territories based on the waste exchange concept.</title>
        <authorList>
            <person name="Krivoruchko A."/>
        </authorList>
    </citation>
    <scope>NUCLEOTIDE SEQUENCE [LARGE SCALE GENOMIC DNA]</scope>
    <source>
        <strain evidence="5 6">IEGM 60</strain>
    </source>
</reference>
<comment type="caution">
    <text evidence="5">The sequence shown here is derived from an EMBL/GenBank/DDBJ whole genome shotgun (WGS) entry which is preliminary data.</text>
</comment>
<sequence length="395" mass="42326">MNQSVSTPTQRAEDRSAQIVDAAAVLFRQRGFVGVGIDDIGAALELSGPAVYRYFPSKQAILAAVIGRHLTEMEVARESADAEMPLQERVLRASVLTCLADPDAHVVYLRQMGNLDPASRDELTRRQELILAPRSSLLDPKDPGASLGLRLRASAGVLIRVALSTQSAKLPRERLATGMVRSLLGTTLPASASVPTPTDSGATTPGPLRHASRREAILTVSTQLFRERGFSGVSLRDIGDQVGVSAAAVSRNFDNKEQLLAAAFNRAGEQIAGAIATALRHAGSAAEAVADILARYATLAIESRDLIAIYTTEMHSLPEDVRAVRRRNQRMYVDELAHVIELACPQLSAPEAKVRAGCAYSLINEVIISDGLAQRPNLAEELTMLAIDASGLNLR</sequence>
<dbReference type="InterPro" id="IPR009057">
    <property type="entry name" value="Homeodomain-like_sf"/>
</dbReference>
<evidence type="ECO:0000313" key="5">
    <source>
        <dbReference type="EMBL" id="MDV6280159.1"/>
    </source>
</evidence>
<keyword evidence="6" id="KW-1185">Reference proteome</keyword>
<dbReference type="PROSITE" id="PS50977">
    <property type="entry name" value="HTH_TETR_2"/>
    <property type="match status" value="2"/>
</dbReference>
<feature type="domain" description="HTH tetR-type" evidence="4">
    <location>
        <begin position="211"/>
        <end position="271"/>
    </location>
</feature>
<evidence type="ECO:0000256" key="1">
    <source>
        <dbReference type="ARBA" id="ARBA00023125"/>
    </source>
</evidence>